<reference evidence="4" key="1">
    <citation type="submission" date="2022-07" db="EMBL/GenBank/DDBJ databases">
        <title>Phylogenomic reconstructions and comparative analyses of Kickxellomycotina fungi.</title>
        <authorList>
            <person name="Reynolds N.K."/>
            <person name="Stajich J.E."/>
            <person name="Barry K."/>
            <person name="Grigoriev I.V."/>
            <person name="Crous P."/>
            <person name="Smith M.E."/>
        </authorList>
    </citation>
    <scope>NUCLEOTIDE SEQUENCE</scope>
    <source>
        <strain evidence="4">NRRL 1565</strain>
    </source>
</reference>
<dbReference type="CDD" id="cd16454">
    <property type="entry name" value="RING-H2_PA-TM-RING"/>
    <property type="match status" value="1"/>
</dbReference>
<proteinExistence type="predicted"/>
<dbReference type="Proteomes" id="UP001140094">
    <property type="component" value="Unassembled WGS sequence"/>
</dbReference>
<protein>
    <recommendedName>
        <fullName evidence="3">RING-type domain-containing protein</fullName>
    </recommendedName>
</protein>
<dbReference type="GO" id="GO:0061630">
    <property type="term" value="F:ubiquitin protein ligase activity"/>
    <property type="evidence" value="ECO:0007669"/>
    <property type="project" value="TreeGrafter"/>
</dbReference>
<feature type="transmembrane region" description="Helical" evidence="2">
    <location>
        <begin position="138"/>
        <end position="159"/>
    </location>
</feature>
<dbReference type="AlphaFoldDB" id="A0A9W8HRG1"/>
<dbReference type="PANTHER" id="PTHR22765:SF434">
    <property type="entry name" value="GB|AAD18119.1-RELATED"/>
    <property type="match status" value="1"/>
</dbReference>
<keyword evidence="2" id="KW-0472">Membrane</keyword>
<keyword evidence="2" id="KW-1133">Transmembrane helix</keyword>
<dbReference type="EMBL" id="JANBUO010001259">
    <property type="protein sequence ID" value="KAJ2799057.1"/>
    <property type="molecule type" value="Genomic_DNA"/>
</dbReference>
<feature type="non-terminal residue" evidence="4">
    <location>
        <position position="1"/>
    </location>
</feature>
<sequence>TQAADGIVFLPYRSCRSEWEQILQTEINAGRAAGALLYSLKDDAAQAAERAALGIAPLQAPVWMVNHVAGRYLAEVQKQGSEGLPEPPTGVEYRRIERRVARSIESGNAKMDGARVLVAISRSAADVAAADRNFFLKAMVGVGITGIVCFLIAMAVRYFDCLRSATPWPRHRDAAEDPPMSRRWLAEARYHRAGAASKKRVLLRHELDTMPCVIVTERDLGLASAEPPLPAPKPAALVPLRVLNASASCPHLPGIAAYSSEKPGELQRMRSVQNVDRLLLDHCQPAATAAAATTAPGGWDDRPTMECAICLDDLVVGDVVRKLPCPHVFHATCIDRWLLFQSSVCPLCKRDTLYGSPFQ</sequence>
<name>A0A9W8HRG1_9FUNG</name>
<dbReference type="Pfam" id="PF13639">
    <property type="entry name" value="zf-RING_2"/>
    <property type="match status" value="1"/>
</dbReference>
<dbReference type="OrthoDB" id="8062037at2759"/>
<evidence type="ECO:0000256" key="1">
    <source>
        <dbReference type="PROSITE-ProRule" id="PRU00175"/>
    </source>
</evidence>
<dbReference type="PANTHER" id="PTHR22765">
    <property type="entry name" value="RING FINGER AND PROTEASE ASSOCIATED DOMAIN-CONTAINING"/>
    <property type="match status" value="1"/>
</dbReference>
<keyword evidence="1" id="KW-0862">Zinc</keyword>
<evidence type="ECO:0000313" key="5">
    <source>
        <dbReference type="Proteomes" id="UP001140094"/>
    </source>
</evidence>
<comment type="caution">
    <text evidence="4">The sequence shown here is derived from an EMBL/GenBank/DDBJ whole genome shotgun (WGS) entry which is preliminary data.</text>
</comment>
<organism evidence="4 5">
    <name type="scientific">Coemansia guatemalensis</name>
    <dbReference type="NCBI Taxonomy" id="2761395"/>
    <lineage>
        <taxon>Eukaryota</taxon>
        <taxon>Fungi</taxon>
        <taxon>Fungi incertae sedis</taxon>
        <taxon>Zoopagomycota</taxon>
        <taxon>Kickxellomycotina</taxon>
        <taxon>Kickxellomycetes</taxon>
        <taxon>Kickxellales</taxon>
        <taxon>Kickxellaceae</taxon>
        <taxon>Coemansia</taxon>
    </lineage>
</organism>
<keyword evidence="1" id="KW-0479">Metal-binding</keyword>
<dbReference type="SUPFAM" id="SSF57850">
    <property type="entry name" value="RING/U-box"/>
    <property type="match status" value="1"/>
</dbReference>
<gene>
    <name evidence="4" type="ORF">H4R20_004584</name>
</gene>
<evidence type="ECO:0000256" key="2">
    <source>
        <dbReference type="SAM" id="Phobius"/>
    </source>
</evidence>
<evidence type="ECO:0000259" key="3">
    <source>
        <dbReference type="PROSITE" id="PS50089"/>
    </source>
</evidence>
<evidence type="ECO:0000313" key="4">
    <source>
        <dbReference type="EMBL" id="KAJ2799057.1"/>
    </source>
</evidence>
<dbReference type="InterPro" id="IPR051826">
    <property type="entry name" value="E3_ubiquitin-ligase_domain"/>
</dbReference>
<dbReference type="GO" id="GO:0008270">
    <property type="term" value="F:zinc ion binding"/>
    <property type="evidence" value="ECO:0007669"/>
    <property type="project" value="UniProtKB-KW"/>
</dbReference>
<dbReference type="InterPro" id="IPR001841">
    <property type="entry name" value="Znf_RING"/>
</dbReference>
<keyword evidence="2" id="KW-0812">Transmembrane</keyword>
<keyword evidence="1" id="KW-0863">Zinc-finger</keyword>
<dbReference type="Gene3D" id="3.30.40.10">
    <property type="entry name" value="Zinc/RING finger domain, C3HC4 (zinc finger)"/>
    <property type="match status" value="1"/>
</dbReference>
<dbReference type="PROSITE" id="PS50089">
    <property type="entry name" value="ZF_RING_2"/>
    <property type="match status" value="1"/>
</dbReference>
<dbReference type="SMART" id="SM00184">
    <property type="entry name" value="RING"/>
    <property type="match status" value="1"/>
</dbReference>
<accession>A0A9W8HRG1</accession>
<dbReference type="InterPro" id="IPR013083">
    <property type="entry name" value="Znf_RING/FYVE/PHD"/>
</dbReference>
<dbReference type="GO" id="GO:0006511">
    <property type="term" value="P:ubiquitin-dependent protein catabolic process"/>
    <property type="evidence" value="ECO:0007669"/>
    <property type="project" value="TreeGrafter"/>
</dbReference>
<feature type="domain" description="RING-type" evidence="3">
    <location>
        <begin position="307"/>
        <end position="349"/>
    </location>
</feature>
<keyword evidence="5" id="KW-1185">Reference proteome</keyword>